<organism evidence="2 3">
    <name type="scientific">Aspergillus pseudocaelatus</name>
    <dbReference type="NCBI Taxonomy" id="1825620"/>
    <lineage>
        <taxon>Eukaryota</taxon>
        <taxon>Fungi</taxon>
        <taxon>Dikarya</taxon>
        <taxon>Ascomycota</taxon>
        <taxon>Pezizomycotina</taxon>
        <taxon>Eurotiomycetes</taxon>
        <taxon>Eurotiomycetidae</taxon>
        <taxon>Eurotiales</taxon>
        <taxon>Aspergillaceae</taxon>
        <taxon>Aspergillus</taxon>
        <taxon>Aspergillus subgen. Circumdati</taxon>
    </lineage>
</organism>
<protein>
    <submittedName>
        <fullName evidence="2">Uncharacterized protein</fullName>
    </submittedName>
</protein>
<evidence type="ECO:0000313" key="3">
    <source>
        <dbReference type="Proteomes" id="UP000325395"/>
    </source>
</evidence>
<reference evidence="2 3" key="1">
    <citation type="submission" date="2019-04" db="EMBL/GenBank/DDBJ databases">
        <authorList>
            <consortium name="DOE Joint Genome Institute"/>
            <person name="Mondo S."/>
            <person name="Kjaerbolling I."/>
            <person name="Vesth T."/>
            <person name="Frisvad J.C."/>
            <person name="Nybo J.L."/>
            <person name="Theobald S."/>
            <person name="Kildgaard S."/>
            <person name="Isbrandt T."/>
            <person name="Kuo A."/>
            <person name="Sato A."/>
            <person name="Lyhne E.K."/>
            <person name="Kogle M.E."/>
            <person name="Wiebenga A."/>
            <person name="Kun R.S."/>
            <person name="Lubbers R.J."/>
            <person name="Makela M.R."/>
            <person name="Barry K."/>
            <person name="Chovatia M."/>
            <person name="Clum A."/>
            <person name="Daum C."/>
            <person name="Haridas S."/>
            <person name="He G."/>
            <person name="LaButti K."/>
            <person name="Lipzen A."/>
            <person name="Riley R."/>
            <person name="Salamov A."/>
            <person name="Simmons B.A."/>
            <person name="Magnuson J.K."/>
            <person name="Henrissat B."/>
            <person name="Mortensen U.H."/>
            <person name="Larsen T.O."/>
            <person name="Devries R.P."/>
            <person name="Grigoriev I.V."/>
            <person name="Machida M."/>
            <person name="Baker S.E."/>
            <person name="Andersen M.R."/>
            <person name="Cantor M.N."/>
            <person name="Hua S.X."/>
        </authorList>
    </citation>
    <scope>NUCLEOTIDE SEQUENCE [LARGE SCALE GENOMIC DNA]</scope>
    <source>
        <strain evidence="2 3">CBS 117616</strain>
    </source>
</reference>
<sequence>MQMYAYKHCYYTSRCVHCSVPKGLSYLCRVRACSLGLSLVESSILFVFYFLLFFFCHLAISILS</sequence>
<accession>A0ABQ6WX99</accession>
<feature type="transmembrane region" description="Helical" evidence="1">
    <location>
        <begin position="44"/>
        <end position="63"/>
    </location>
</feature>
<keyword evidence="1" id="KW-0812">Transmembrane</keyword>
<dbReference type="EMBL" id="ML735699">
    <property type="protein sequence ID" value="KAE8421707.1"/>
    <property type="molecule type" value="Genomic_DNA"/>
</dbReference>
<feature type="non-terminal residue" evidence="2">
    <location>
        <position position="64"/>
    </location>
</feature>
<evidence type="ECO:0000256" key="1">
    <source>
        <dbReference type="SAM" id="Phobius"/>
    </source>
</evidence>
<name>A0ABQ6WX99_9EURO</name>
<dbReference type="Proteomes" id="UP000325395">
    <property type="component" value="Unassembled WGS sequence"/>
</dbReference>
<keyword evidence="1" id="KW-1133">Transmembrane helix</keyword>
<proteinExistence type="predicted"/>
<gene>
    <name evidence="2" type="ORF">BDV36DRAFT_247351</name>
</gene>
<keyword evidence="1" id="KW-0472">Membrane</keyword>
<keyword evidence="3" id="KW-1185">Reference proteome</keyword>
<evidence type="ECO:0000313" key="2">
    <source>
        <dbReference type="EMBL" id="KAE8421707.1"/>
    </source>
</evidence>